<organism evidence="3 4">
    <name type="scientific">Lacticaseibacillus manihotivorans DSM 13343 = JCM 12514</name>
    <dbReference type="NCBI Taxonomy" id="1423769"/>
    <lineage>
        <taxon>Bacteria</taxon>
        <taxon>Bacillati</taxon>
        <taxon>Bacillota</taxon>
        <taxon>Bacilli</taxon>
        <taxon>Lactobacillales</taxon>
        <taxon>Lactobacillaceae</taxon>
        <taxon>Lacticaseibacillus</taxon>
    </lineage>
</organism>
<keyword evidence="1" id="KW-0233">DNA recombination</keyword>
<dbReference type="EMBL" id="AZEU01000133">
    <property type="protein sequence ID" value="KRL45186.1"/>
    <property type="molecule type" value="Genomic_DNA"/>
</dbReference>
<evidence type="ECO:0000256" key="1">
    <source>
        <dbReference type="ARBA" id="ARBA00023172"/>
    </source>
</evidence>
<feature type="domain" description="Tyr recombinase" evidence="2">
    <location>
        <begin position="60"/>
        <end position="268"/>
    </location>
</feature>
<keyword evidence="4" id="KW-1185">Reference proteome</keyword>
<dbReference type="GO" id="GO:0003677">
    <property type="term" value="F:DNA binding"/>
    <property type="evidence" value="ECO:0007669"/>
    <property type="project" value="InterPro"/>
</dbReference>
<dbReference type="InterPro" id="IPR011010">
    <property type="entry name" value="DNA_brk_join_enz"/>
</dbReference>
<dbReference type="SUPFAM" id="SSF56349">
    <property type="entry name" value="DNA breaking-rejoining enzymes"/>
    <property type="match status" value="1"/>
</dbReference>
<comment type="caution">
    <text evidence="3">The sequence shown here is derived from an EMBL/GenBank/DDBJ whole genome shotgun (WGS) entry which is preliminary data.</text>
</comment>
<dbReference type="GO" id="GO:0006310">
    <property type="term" value="P:DNA recombination"/>
    <property type="evidence" value="ECO:0007669"/>
    <property type="project" value="UniProtKB-KW"/>
</dbReference>
<dbReference type="CDD" id="cd01189">
    <property type="entry name" value="INT_ICEBs1_C_like"/>
    <property type="match status" value="1"/>
</dbReference>
<dbReference type="InterPro" id="IPR050090">
    <property type="entry name" value="Tyrosine_recombinase_XerCD"/>
</dbReference>
<dbReference type="PANTHER" id="PTHR30349:SF64">
    <property type="entry name" value="PROPHAGE INTEGRASE INTD-RELATED"/>
    <property type="match status" value="1"/>
</dbReference>
<name>A0A0R1QST7_9LACO</name>
<reference evidence="3 4" key="1">
    <citation type="journal article" date="2015" name="Genome Announc.">
        <title>Expanding the biotechnology potential of lactobacilli through comparative genomics of 213 strains and associated genera.</title>
        <authorList>
            <person name="Sun Z."/>
            <person name="Harris H.M."/>
            <person name="McCann A."/>
            <person name="Guo C."/>
            <person name="Argimon S."/>
            <person name="Zhang W."/>
            <person name="Yang X."/>
            <person name="Jeffery I.B."/>
            <person name="Cooney J.C."/>
            <person name="Kagawa T.F."/>
            <person name="Liu W."/>
            <person name="Song Y."/>
            <person name="Salvetti E."/>
            <person name="Wrobel A."/>
            <person name="Rasinkangas P."/>
            <person name="Parkhill J."/>
            <person name="Rea M.C."/>
            <person name="O'Sullivan O."/>
            <person name="Ritari J."/>
            <person name="Douillard F.P."/>
            <person name="Paul Ross R."/>
            <person name="Yang R."/>
            <person name="Briner A.E."/>
            <person name="Felis G.E."/>
            <person name="de Vos W.M."/>
            <person name="Barrangou R."/>
            <person name="Klaenhammer T.R."/>
            <person name="Caufield P.W."/>
            <person name="Cui Y."/>
            <person name="Zhang H."/>
            <person name="O'Toole P.W."/>
        </authorList>
    </citation>
    <scope>NUCLEOTIDE SEQUENCE [LARGE SCALE GENOMIC DNA]</scope>
    <source>
        <strain evidence="3 4">DSM 13343</strain>
    </source>
</reference>
<dbReference type="InterPro" id="IPR013762">
    <property type="entry name" value="Integrase-like_cat_sf"/>
</dbReference>
<protein>
    <submittedName>
        <fullName evidence="3">Site-specific recombinase, phage integrase family protein</fullName>
    </submittedName>
</protein>
<dbReference type="PROSITE" id="PS51898">
    <property type="entry name" value="TYR_RECOMBINASE"/>
    <property type="match status" value="1"/>
</dbReference>
<sequence length="290" mass="32953">MEELAILGEQYANIRTIKSYVGQLFDVAEAADFIEVNRIAKILRFVNSPKKKRLHDKRVAEGEALTADELIAWIDAARTDLESGKLSEEEYLLFVLTLNLGDRKSESYGLRWRYVDLENGYIYVMNALNKHKELGPTKGHKQTKIQVPDFIIALLKKWKEHQADQLASVGITNLDGEQFVFTYTDNRGHMNQPLHADFLNYRLNSMQKRHPALKHAYPHKLRHTYSTLALEGGATMEAISAALTHSDVATTRIYVNTPDIVNLTTNNMFAKRIAEARAKAEAKEKTSHLS</sequence>
<proteinExistence type="predicted"/>
<dbReference type="AlphaFoldDB" id="A0A0R1QST7"/>
<dbReference type="PANTHER" id="PTHR30349">
    <property type="entry name" value="PHAGE INTEGRASE-RELATED"/>
    <property type="match status" value="1"/>
</dbReference>
<dbReference type="Proteomes" id="UP000051790">
    <property type="component" value="Unassembled WGS sequence"/>
</dbReference>
<evidence type="ECO:0000313" key="4">
    <source>
        <dbReference type="Proteomes" id="UP000051790"/>
    </source>
</evidence>
<dbReference type="InterPro" id="IPR002104">
    <property type="entry name" value="Integrase_catalytic"/>
</dbReference>
<dbReference type="Pfam" id="PF00589">
    <property type="entry name" value="Phage_integrase"/>
    <property type="match status" value="1"/>
</dbReference>
<evidence type="ECO:0000313" key="3">
    <source>
        <dbReference type="EMBL" id="KRL45186.1"/>
    </source>
</evidence>
<dbReference type="Gene3D" id="1.10.443.10">
    <property type="entry name" value="Intergrase catalytic core"/>
    <property type="match status" value="1"/>
</dbReference>
<evidence type="ECO:0000259" key="2">
    <source>
        <dbReference type="PROSITE" id="PS51898"/>
    </source>
</evidence>
<gene>
    <name evidence="3" type="ORF">FD01_GL000828</name>
</gene>
<accession>A0A0R1QST7</accession>
<dbReference type="GO" id="GO:0015074">
    <property type="term" value="P:DNA integration"/>
    <property type="evidence" value="ECO:0007669"/>
    <property type="project" value="InterPro"/>
</dbReference>
<dbReference type="PATRIC" id="fig|1423769.4.peg.887"/>